<dbReference type="Proteomes" id="UP001595840">
    <property type="component" value="Unassembled WGS sequence"/>
</dbReference>
<reference evidence="2" key="1">
    <citation type="journal article" date="2019" name="Int. J. Syst. Evol. Microbiol.">
        <title>The Global Catalogue of Microorganisms (GCM) 10K type strain sequencing project: providing services to taxonomists for standard genome sequencing and annotation.</title>
        <authorList>
            <consortium name="The Broad Institute Genomics Platform"/>
            <consortium name="The Broad Institute Genome Sequencing Center for Infectious Disease"/>
            <person name="Wu L."/>
            <person name="Ma J."/>
        </authorList>
    </citation>
    <scope>NUCLEOTIDE SEQUENCE [LARGE SCALE GENOMIC DNA]</scope>
    <source>
        <strain evidence="2">CECT 8570</strain>
    </source>
</reference>
<gene>
    <name evidence="1" type="ORF">ACFOX3_11055</name>
</gene>
<sequence>MPYDFDASDMDQEECDRYADLNNPNNDFDLDDWADCHNPNNENYIG</sequence>
<evidence type="ECO:0000313" key="1">
    <source>
        <dbReference type="EMBL" id="MFC4362842.1"/>
    </source>
</evidence>
<dbReference type="EMBL" id="JBHSCX010000011">
    <property type="protein sequence ID" value="MFC4362842.1"/>
    <property type="molecule type" value="Genomic_DNA"/>
</dbReference>
<accession>A0ABV8V4S6</accession>
<protein>
    <submittedName>
        <fullName evidence="1">Uncharacterized protein</fullName>
    </submittedName>
</protein>
<dbReference type="RefSeq" id="WP_290260699.1">
    <property type="nucleotide sequence ID" value="NZ_JAUFQG010000004.1"/>
</dbReference>
<name>A0ABV8V4S6_9GAMM</name>
<keyword evidence="2" id="KW-1185">Reference proteome</keyword>
<evidence type="ECO:0000313" key="2">
    <source>
        <dbReference type="Proteomes" id="UP001595840"/>
    </source>
</evidence>
<proteinExistence type="predicted"/>
<organism evidence="1 2">
    <name type="scientific">Simiduia curdlanivorans</name>
    <dbReference type="NCBI Taxonomy" id="1492769"/>
    <lineage>
        <taxon>Bacteria</taxon>
        <taxon>Pseudomonadati</taxon>
        <taxon>Pseudomonadota</taxon>
        <taxon>Gammaproteobacteria</taxon>
        <taxon>Cellvibrionales</taxon>
        <taxon>Cellvibrionaceae</taxon>
        <taxon>Simiduia</taxon>
    </lineage>
</organism>
<comment type="caution">
    <text evidence="1">The sequence shown here is derived from an EMBL/GenBank/DDBJ whole genome shotgun (WGS) entry which is preliminary data.</text>
</comment>